<comment type="subunit">
    <text evidence="8">Microtubule inner protein component of sperm flagellar doublet microtubules.</text>
</comment>
<comment type="function">
    <text evidence="7">Microtubule inner protein (MIP) part of the dynein-decorated doublet microtubules (DMTs) in cilia axoneme, which is required for motile cilia beating.</text>
</comment>
<organism evidence="10 11">
    <name type="scientific">Lepisosteus oculatus</name>
    <name type="common">Spotted gar</name>
    <dbReference type="NCBI Taxonomy" id="7918"/>
    <lineage>
        <taxon>Eukaryota</taxon>
        <taxon>Metazoa</taxon>
        <taxon>Chordata</taxon>
        <taxon>Craniata</taxon>
        <taxon>Vertebrata</taxon>
        <taxon>Euteleostomi</taxon>
        <taxon>Actinopterygii</taxon>
        <taxon>Neopterygii</taxon>
        <taxon>Holostei</taxon>
        <taxon>Semionotiformes</taxon>
        <taxon>Lepisosteidae</taxon>
        <taxon>Lepisosteus</taxon>
    </lineage>
</organism>
<comment type="subcellular location">
    <subcellularLocation>
        <location evidence="1">Cytoplasm</location>
        <location evidence="1">Cytoskeleton</location>
        <location evidence="1">Flagellum axoneme</location>
    </subcellularLocation>
</comment>
<keyword evidence="5" id="KW-0206">Cytoskeleton</keyword>
<evidence type="ECO:0000256" key="6">
    <source>
        <dbReference type="ARBA" id="ARBA00023273"/>
    </source>
</evidence>
<dbReference type="GO" id="GO:0030317">
    <property type="term" value="P:flagellated sperm motility"/>
    <property type="evidence" value="ECO:0007669"/>
    <property type="project" value="InterPro"/>
</dbReference>
<proteinExistence type="predicted"/>
<dbReference type="eggNOG" id="ENOG502RZRC">
    <property type="taxonomic scope" value="Eukaryota"/>
</dbReference>
<evidence type="ECO:0000313" key="10">
    <source>
        <dbReference type="Ensembl" id="ENSLOCP00000003730.1"/>
    </source>
</evidence>
<evidence type="ECO:0000256" key="4">
    <source>
        <dbReference type="ARBA" id="ARBA00023069"/>
    </source>
</evidence>
<dbReference type="Ensembl" id="ENSLOCT00000003737.1">
    <property type="protein sequence ID" value="ENSLOCP00000003730.1"/>
    <property type="gene ID" value="ENSLOCG00000003160.1"/>
</dbReference>
<feature type="region of interest" description="Disordered" evidence="9">
    <location>
        <begin position="44"/>
        <end position="63"/>
    </location>
</feature>
<evidence type="ECO:0000256" key="3">
    <source>
        <dbReference type="ARBA" id="ARBA00022846"/>
    </source>
</evidence>
<dbReference type="EMBL" id="AHAT01009718">
    <property type="status" value="NOT_ANNOTATED_CDS"/>
    <property type="molecule type" value="Genomic_DNA"/>
</dbReference>
<keyword evidence="4" id="KW-0969">Cilium</keyword>
<reference evidence="10" key="3">
    <citation type="submission" date="2025-09" db="UniProtKB">
        <authorList>
            <consortium name="Ensembl"/>
        </authorList>
    </citation>
    <scope>IDENTIFICATION</scope>
</reference>
<keyword evidence="11" id="KW-1185">Reference proteome</keyword>
<keyword evidence="6" id="KW-0966">Cell projection</keyword>
<evidence type="ECO:0000256" key="1">
    <source>
        <dbReference type="ARBA" id="ARBA00004611"/>
    </source>
</evidence>
<evidence type="ECO:0000256" key="5">
    <source>
        <dbReference type="ARBA" id="ARBA00023212"/>
    </source>
</evidence>
<dbReference type="InParanoid" id="W5M5S2"/>
<dbReference type="InterPro" id="IPR037662">
    <property type="entry name" value="CFAP68/107"/>
</dbReference>
<feature type="compositionally biased region" description="Polar residues" evidence="9">
    <location>
        <begin position="44"/>
        <end position="53"/>
    </location>
</feature>
<evidence type="ECO:0000256" key="2">
    <source>
        <dbReference type="ARBA" id="ARBA00022490"/>
    </source>
</evidence>
<evidence type="ECO:0000256" key="8">
    <source>
        <dbReference type="ARBA" id="ARBA00046435"/>
    </source>
</evidence>
<evidence type="ECO:0000256" key="9">
    <source>
        <dbReference type="SAM" id="MobiDB-lite"/>
    </source>
</evidence>
<name>W5M5S2_LEPOC</name>
<evidence type="ECO:0000313" key="11">
    <source>
        <dbReference type="Proteomes" id="UP000018468"/>
    </source>
</evidence>
<dbReference type="FunCoup" id="W5M5S2">
    <property type="interactions" value="540"/>
</dbReference>
<evidence type="ECO:0000256" key="7">
    <source>
        <dbReference type="ARBA" id="ARBA00035003"/>
    </source>
</evidence>
<dbReference type="Pfam" id="PF22595">
    <property type="entry name" value="CFAP107"/>
    <property type="match status" value="1"/>
</dbReference>
<dbReference type="Proteomes" id="UP000018468">
    <property type="component" value="Linkage group LG25"/>
</dbReference>
<protein>
    <submittedName>
        <fullName evidence="10">Cilia and flagella associated protein 107</fullName>
    </submittedName>
</protein>
<dbReference type="GeneTree" id="ENSGT00390000014553"/>
<dbReference type="STRING" id="7918.ENSLOCP00000003730"/>
<dbReference type="Bgee" id="ENSLOCG00000003160">
    <property type="expression patterns" value="Expressed in testis and 7 other cell types or tissues"/>
</dbReference>
<sequence length="218" mass="25072">SGMAGAQRDPRKWKMPGWKIEQQYSNKVLIGNWVEERLQFTKQPHAASSSQRSDYLPHRDSRPDATVRRAALRRGEGLPQKLLLSHHNPPRSHYLVSLYDEVYNRRGNSTLPPLRSWNGDKLAWVPERTDHPAQAPPTNFGLLESQLPRWDREGAPLLLQSVYRNSYPHHPITAFTLPRFASAPRQFSSHLHPTNKTNKDLNLKDRPCLLVPENTLCL</sequence>
<dbReference type="HOGENOM" id="CLU_100733_0_0_1"/>
<reference evidence="11" key="1">
    <citation type="submission" date="2011-12" db="EMBL/GenBank/DDBJ databases">
        <title>The Draft Genome of Lepisosteus oculatus.</title>
        <authorList>
            <consortium name="The Broad Institute Genome Assembly &amp; Analysis Group"/>
            <consortium name="Computational R&amp;D Group"/>
            <consortium name="and Sequencing Platform"/>
            <person name="Di Palma F."/>
            <person name="Alfoldi J."/>
            <person name="Johnson J."/>
            <person name="Berlin A."/>
            <person name="Gnerre S."/>
            <person name="Jaffe D."/>
            <person name="MacCallum I."/>
            <person name="Young S."/>
            <person name="Walker B.J."/>
            <person name="Lander E.S."/>
            <person name="Lindblad-Toh K."/>
        </authorList>
    </citation>
    <scope>NUCLEOTIDE SEQUENCE [LARGE SCALE GENOMIC DNA]</scope>
</reference>
<dbReference type="InterPro" id="IPR054709">
    <property type="entry name" value="CFAP107"/>
</dbReference>
<dbReference type="PANTHER" id="PTHR31180">
    <property type="entry name" value="CILIA- AND FLAGELLA-ASSOCIATED PROTEIN 107-RELATED"/>
    <property type="match status" value="1"/>
</dbReference>
<keyword evidence="2" id="KW-0963">Cytoplasm</keyword>
<dbReference type="AlphaFoldDB" id="W5M5S2"/>
<reference evidence="10" key="2">
    <citation type="submission" date="2025-08" db="UniProtKB">
        <authorList>
            <consortium name="Ensembl"/>
        </authorList>
    </citation>
    <scope>IDENTIFICATION</scope>
</reference>
<accession>W5M5S2</accession>
<dbReference type="OMA" id="EKTPQCI"/>
<dbReference type="PANTHER" id="PTHR31180:SF2">
    <property type="entry name" value="CILIA- AND FLAGELLA-ASSOCIATED PROTEIN 107"/>
    <property type="match status" value="1"/>
</dbReference>
<dbReference type="GO" id="GO:0005879">
    <property type="term" value="C:axonemal microtubule"/>
    <property type="evidence" value="ECO:0000318"/>
    <property type="project" value="GO_Central"/>
</dbReference>
<keyword evidence="3" id="KW-0282">Flagellum</keyword>